<sequence>MGLTVPPWAFQTEVEVRGVSGGTTCICRTFLQIEGRRACLPGSVTAFHPHRTSVQGLFKSIFNSGKLRLREVKSMVSTLTPCSRVLELALAGLLSWLEHPPIHQTVVSFMPGQGTYLHCRFGPWWGHVWVKMD</sequence>
<evidence type="ECO:0000313" key="2">
    <source>
        <dbReference type="Proteomes" id="UP000664940"/>
    </source>
</evidence>
<gene>
    <name evidence="1" type="ORF">HJG60_008745</name>
</gene>
<organism evidence="1 2">
    <name type="scientific">Phyllostomus discolor</name>
    <name type="common">pale spear-nosed bat</name>
    <dbReference type="NCBI Taxonomy" id="89673"/>
    <lineage>
        <taxon>Eukaryota</taxon>
        <taxon>Metazoa</taxon>
        <taxon>Chordata</taxon>
        <taxon>Craniata</taxon>
        <taxon>Vertebrata</taxon>
        <taxon>Euteleostomi</taxon>
        <taxon>Mammalia</taxon>
        <taxon>Eutheria</taxon>
        <taxon>Laurasiatheria</taxon>
        <taxon>Chiroptera</taxon>
        <taxon>Yangochiroptera</taxon>
        <taxon>Phyllostomidae</taxon>
        <taxon>Phyllostominae</taxon>
        <taxon>Phyllostomus</taxon>
    </lineage>
</organism>
<proteinExistence type="predicted"/>
<dbReference type="AlphaFoldDB" id="A0A834DI33"/>
<name>A0A834DI33_9CHIR</name>
<dbReference type="Proteomes" id="UP000664940">
    <property type="component" value="Unassembled WGS sequence"/>
</dbReference>
<comment type="caution">
    <text evidence="1">The sequence shown here is derived from an EMBL/GenBank/DDBJ whole genome shotgun (WGS) entry which is preliminary data.</text>
</comment>
<accession>A0A834DI33</accession>
<evidence type="ECO:0000313" key="1">
    <source>
        <dbReference type="EMBL" id="KAF6081726.1"/>
    </source>
</evidence>
<dbReference type="EMBL" id="JABVXQ010000013">
    <property type="protein sequence ID" value="KAF6081726.1"/>
    <property type="molecule type" value="Genomic_DNA"/>
</dbReference>
<protein>
    <submittedName>
        <fullName evidence="1">Uncharacterized protein</fullName>
    </submittedName>
</protein>
<reference evidence="1 2" key="1">
    <citation type="journal article" date="2020" name="Nature">
        <title>Six reference-quality genomes reveal evolution of bat adaptations.</title>
        <authorList>
            <person name="Jebb D."/>
            <person name="Huang Z."/>
            <person name="Pippel M."/>
            <person name="Hughes G.M."/>
            <person name="Lavrichenko K."/>
            <person name="Devanna P."/>
            <person name="Winkler S."/>
            <person name="Jermiin L.S."/>
            <person name="Skirmuntt E.C."/>
            <person name="Katzourakis A."/>
            <person name="Burkitt-Gray L."/>
            <person name="Ray D.A."/>
            <person name="Sullivan K.A.M."/>
            <person name="Roscito J.G."/>
            <person name="Kirilenko B.M."/>
            <person name="Davalos L.M."/>
            <person name="Corthals A.P."/>
            <person name="Power M.L."/>
            <person name="Jones G."/>
            <person name="Ransome R.D."/>
            <person name="Dechmann D.K.N."/>
            <person name="Locatelli A.G."/>
            <person name="Puechmaille S.J."/>
            <person name="Fedrigo O."/>
            <person name="Jarvis E.D."/>
            <person name="Hiller M."/>
            <person name="Vernes S.C."/>
            <person name="Myers E.W."/>
            <person name="Teeling E.C."/>
        </authorList>
    </citation>
    <scope>NUCLEOTIDE SEQUENCE [LARGE SCALE GENOMIC DNA]</scope>
    <source>
        <strain evidence="1">Bat1K_MPI-CBG_1</strain>
    </source>
</reference>